<proteinExistence type="predicted"/>
<feature type="transmembrane region" description="Helical" evidence="1">
    <location>
        <begin position="82"/>
        <end position="99"/>
    </location>
</feature>
<evidence type="ECO:0000256" key="1">
    <source>
        <dbReference type="SAM" id="Phobius"/>
    </source>
</evidence>
<dbReference type="OrthoDB" id="21939at2"/>
<protein>
    <submittedName>
        <fullName evidence="2">DUF2878 family protein</fullName>
    </submittedName>
</protein>
<dbReference type="EMBL" id="CP045871">
    <property type="protein sequence ID" value="QGG80319.1"/>
    <property type="molecule type" value="Genomic_DNA"/>
</dbReference>
<evidence type="ECO:0000313" key="2">
    <source>
        <dbReference type="EMBL" id="QGG80319.1"/>
    </source>
</evidence>
<feature type="transmembrane region" description="Helical" evidence="1">
    <location>
        <begin position="138"/>
        <end position="161"/>
    </location>
</feature>
<dbReference type="InterPro" id="IPR021306">
    <property type="entry name" value="DUF2878"/>
</dbReference>
<reference evidence="2 3" key="1">
    <citation type="submission" date="2019-11" db="EMBL/GenBank/DDBJ databases">
        <authorList>
            <person name="Khan S.A."/>
            <person name="Jeon C.O."/>
            <person name="Chun B.H."/>
        </authorList>
    </citation>
    <scope>NUCLEOTIDE SEQUENCE [LARGE SCALE GENOMIC DNA]</scope>
    <source>
        <strain evidence="2 3">IMCC 1097</strain>
    </source>
</reference>
<dbReference type="KEGG" id="llp:GH975_06930"/>
<organism evidence="2 3">
    <name type="scientific">Litorivicinus lipolyticus</name>
    <dbReference type="NCBI Taxonomy" id="418701"/>
    <lineage>
        <taxon>Bacteria</taxon>
        <taxon>Pseudomonadati</taxon>
        <taxon>Pseudomonadota</taxon>
        <taxon>Gammaproteobacteria</taxon>
        <taxon>Oceanospirillales</taxon>
        <taxon>Litorivicinaceae</taxon>
        <taxon>Litorivicinus</taxon>
    </lineage>
</organism>
<keyword evidence="1" id="KW-0812">Transmembrane</keyword>
<name>A0A5Q2Q7B1_9GAMM</name>
<feature type="transmembrane region" description="Helical" evidence="1">
    <location>
        <begin position="111"/>
        <end position="132"/>
    </location>
</feature>
<dbReference type="RefSeq" id="WP_153713823.1">
    <property type="nucleotide sequence ID" value="NZ_CP045871.1"/>
</dbReference>
<gene>
    <name evidence="2" type="ORF">GH975_06930</name>
</gene>
<keyword evidence="1" id="KW-1133">Transmembrane helix</keyword>
<accession>A0A5Q2Q7B1</accession>
<dbReference type="Proteomes" id="UP000388235">
    <property type="component" value="Chromosome"/>
</dbReference>
<keyword evidence="3" id="KW-1185">Reference proteome</keyword>
<evidence type="ECO:0000313" key="3">
    <source>
        <dbReference type="Proteomes" id="UP000388235"/>
    </source>
</evidence>
<keyword evidence="1" id="KW-0472">Membrane</keyword>
<dbReference type="AlphaFoldDB" id="A0A5Q2Q7B1"/>
<dbReference type="Pfam" id="PF11086">
    <property type="entry name" value="DUF2878"/>
    <property type="match status" value="1"/>
</dbReference>
<sequence length="167" mass="18815">MPSFSRAQLYNLVGFNLLWLLLITQRSPWADGVGLAWIGAHFVWFAHPGEPRRVALVMLTGVVIDGLLRRAGVFQFSENAPWLPAWLMLMWGCYATTLEHSLRWLVRQTRLAIVLGCVAGPLSYAAGMRLGAVEFPMGLWTTLVLLSVIWATLMGSLSWLYRRNGWV</sequence>
<feature type="transmembrane region" description="Helical" evidence="1">
    <location>
        <begin position="7"/>
        <end position="23"/>
    </location>
</feature>